<proteinExistence type="predicted"/>
<organism evidence="3 4">
    <name type="scientific">Natronosalvus rutilus</name>
    <dbReference type="NCBI Taxonomy" id="2953753"/>
    <lineage>
        <taxon>Archaea</taxon>
        <taxon>Methanobacteriati</taxon>
        <taxon>Methanobacteriota</taxon>
        <taxon>Stenosarchaea group</taxon>
        <taxon>Halobacteria</taxon>
        <taxon>Halobacteriales</taxon>
        <taxon>Natrialbaceae</taxon>
        <taxon>Natronosalvus</taxon>
    </lineage>
</organism>
<keyword evidence="1" id="KW-0812">Transmembrane</keyword>
<dbReference type="InterPro" id="IPR058432">
    <property type="entry name" value="DUF8119"/>
</dbReference>
<accession>A0A9E7N7S4</accession>
<dbReference type="AlphaFoldDB" id="A0A9E7N7S4"/>
<dbReference type="KEGG" id="sawl:NGM29_16125"/>
<dbReference type="Pfam" id="PF26436">
    <property type="entry name" value="DUF8119"/>
    <property type="match status" value="1"/>
</dbReference>
<evidence type="ECO:0000313" key="3">
    <source>
        <dbReference type="EMBL" id="UTF53279.1"/>
    </source>
</evidence>
<gene>
    <name evidence="3" type="ORF">NGM29_16125</name>
</gene>
<dbReference type="EMBL" id="CP100355">
    <property type="protein sequence ID" value="UTF53279.1"/>
    <property type="molecule type" value="Genomic_DNA"/>
</dbReference>
<feature type="transmembrane region" description="Helical" evidence="1">
    <location>
        <begin position="53"/>
        <end position="74"/>
    </location>
</feature>
<evidence type="ECO:0000256" key="1">
    <source>
        <dbReference type="SAM" id="Phobius"/>
    </source>
</evidence>
<sequence>MTTTSRRHDSTDGSRSYRTLVLGWIRLLADLAILTLWTVFLTLLFLETAWPRWAFYVLLVGGAAGYVAITAPWIRAGAVTRQAEE</sequence>
<evidence type="ECO:0000313" key="4">
    <source>
        <dbReference type="Proteomes" id="UP001056855"/>
    </source>
</evidence>
<keyword evidence="1" id="KW-0472">Membrane</keyword>
<dbReference type="RefSeq" id="WP_254157599.1">
    <property type="nucleotide sequence ID" value="NZ_CP100355.1"/>
</dbReference>
<dbReference type="Proteomes" id="UP001056855">
    <property type="component" value="Chromosome"/>
</dbReference>
<feature type="domain" description="DUF8119" evidence="2">
    <location>
        <begin position="19"/>
        <end position="76"/>
    </location>
</feature>
<name>A0A9E7N7S4_9EURY</name>
<reference evidence="3" key="1">
    <citation type="submission" date="2022-06" db="EMBL/GenBank/DDBJ databases">
        <title>Diverse halophilic archaea isolated from saline environments.</title>
        <authorList>
            <person name="Cui H.-L."/>
        </authorList>
    </citation>
    <scope>NUCLEOTIDE SEQUENCE</scope>
    <source>
        <strain evidence="3">WLHS1</strain>
    </source>
</reference>
<feature type="transmembrane region" description="Helical" evidence="1">
    <location>
        <begin position="21"/>
        <end position="47"/>
    </location>
</feature>
<keyword evidence="4" id="KW-1185">Reference proteome</keyword>
<protein>
    <recommendedName>
        <fullName evidence="2">DUF8119 domain-containing protein</fullName>
    </recommendedName>
</protein>
<evidence type="ECO:0000259" key="2">
    <source>
        <dbReference type="Pfam" id="PF26436"/>
    </source>
</evidence>
<dbReference type="GeneID" id="73291605"/>
<keyword evidence="1" id="KW-1133">Transmembrane helix</keyword>